<dbReference type="KEGG" id="lzh:D1B17_08830"/>
<reference evidence="3" key="1">
    <citation type="submission" date="2018-08" db="EMBL/GenBank/DDBJ databases">
        <title>Genome of Lactobacillus sp. HBUAS52074.</title>
        <authorList>
            <person name="Guo Z."/>
            <person name="Zhang Z.D."/>
        </authorList>
    </citation>
    <scope>NUCLEOTIDE SEQUENCE [LARGE SCALE GENOMIC DNA]</scope>
    <source>
        <strain evidence="3">HBUAS52074</strain>
    </source>
</reference>
<evidence type="ECO:0000256" key="1">
    <source>
        <dbReference type="SAM" id="Phobius"/>
    </source>
</evidence>
<dbReference type="OrthoDB" id="2315497at2"/>
<evidence type="ECO:0000313" key="2">
    <source>
        <dbReference type="EMBL" id="AYE38729.1"/>
    </source>
</evidence>
<organism evidence="2 3">
    <name type="scientific">Companilactobacillus zhachilii</name>
    <dbReference type="NCBI Taxonomy" id="2304606"/>
    <lineage>
        <taxon>Bacteria</taxon>
        <taxon>Bacillati</taxon>
        <taxon>Bacillota</taxon>
        <taxon>Bacilli</taxon>
        <taxon>Lactobacillales</taxon>
        <taxon>Lactobacillaceae</taxon>
        <taxon>Companilactobacillus</taxon>
    </lineage>
</organism>
<feature type="transmembrane region" description="Helical" evidence="1">
    <location>
        <begin position="43"/>
        <end position="62"/>
    </location>
</feature>
<keyword evidence="3" id="KW-1185">Reference proteome</keyword>
<dbReference type="Proteomes" id="UP000267208">
    <property type="component" value="Chromosome"/>
</dbReference>
<dbReference type="AlphaFoldDB" id="A0A386PUU3"/>
<proteinExistence type="predicted"/>
<keyword evidence="1" id="KW-1133">Transmembrane helix</keyword>
<keyword evidence="1" id="KW-0472">Membrane</keyword>
<evidence type="ECO:0000313" key="3">
    <source>
        <dbReference type="Proteomes" id="UP000267208"/>
    </source>
</evidence>
<name>A0A386PUU3_9LACO</name>
<feature type="transmembrane region" description="Helical" evidence="1">
    <location>
        <begin position="74"/>
        <end position="98"/>
    </location>
</feature>
<sequence>MNLTTLISSLIVSGSFGYFNYLILKGFDIINISENTKDEKIPILMLFGAMNYGIFLWIGSSFLQGISKGDFGQIAIGILYVFVLDLVATPIIIIPMVLGLRHIMNWIRGIMGKSKTTSPNTRDDFFESNKTQNIYIFDFNNSLVACGYMSQVDSVSSNIFDMQLIPFYDEEEKNVTYDKISKLATKEDCRLLIDFERKLKIYNIVD</sequence>
<dbReference type="EMBL" id="CP031933">
    <property type="protein sequence ID" value="AYE38729.1"/>
    <property type="molecule type" value="Genomic_DNA"/>
</dbReference>
<keyword evidence="1" id="KW-0812">Transmembrane</keyword>
<accession>A0A386PUU3</accession>
<feature type="transmembrane region" description="Helical" evidence="1">
    <location>
        <begin position="6"/>
        <end position="23"/>
    </location>
</feature>
<dbReference type="RefSeq" id="WP_120142959.1">
    <property type="nucleotide sequence ID" value="NZ_CP031933.2"/>
</dbReference>
<protein>
    <submittedName>
        <fullName evidence="2">Uncharacterized protein</fullName>
    </submittedName>
</protein>
<gene>
    <name evidence="2" type="ORF">D1B17_08830</name>
</gene>